<proteinExistence type="predicted"/>
<protein>
    <submittedName>
        <fullName evidence="1">Uncharacterized protein</fullName>
    </submittedName>
</protein>
<accession>A0A0E9QUI2</accession>
<name>A0A0E9QUI2_ANGAN</name>
<reference evidence="1" key="1">
    <citation type="submission" date="2014-11" db="EMBL/GenBank/DDBJ databases">
        <authorList>
            <person name="Amaro Gonzalez C."/>
        </authorList>
    </citation>
    <scope>NUCLEOTIDE SEQUENCE</scope>
</reference>
<organism evidence="1">
    <name type="scientific">Anguilla anguilla</name>
    <name type="common">European freshwater eel</name>
    <name type="synonym">Muraena anguilla</name>
    <dbReference type="NCBI Taxonomy" id="7936"/>
    <lineage>
        <taxon>Eukaryota</taxon>
        <taxon>Metazoa</taxon>
        <taxon>Chordata</taxon>
        <taxon>Craniata</taxon>
        <taxon>Vertebrata</taxon>
        <taxon>Euteleostomi</taxon>
        <taxon>Actinopterygii</taxon>
        <taxon>Neopterygii</taxon>
        <taxon>Teleostei</taxon>
        <taxon>Anguilliformes</taxon>
        <taxon>Anguillidae</taxon>
        <taxon>Anguilla</taxon>
    </lineage>
</organism>
<dbReference type="EMBL" id="GBXM01088083">
    <property type="protein sequence ID" value="JAH20494.1"/>
    <property type="molecule type" value="Transcribed_RNA"/>
</dbReference>
<sequence length="37" mass="3955">MADEPKTNMAFISSTAHTVLPVVYPMTAPELNAHAVV</sequence>
<dbReference type="AlphaFoldDB" id="A0A0E9QUI2"/>
<evidence type="ECO:0000313" key="1">
    <source>
        <dbReference type="EMBL" id="JAH20494.1"/>
    </source>
</evidence>
<reference evidence="1" key="2">
    <citation type="journal article" date="2015" name="Fish Shellfish Immunol.">
        <title>Early steps in the European eel (Anguilla anguilla)-Vibrio vulnificus interaction in the gills: Role of the RtxA13 toxin.</title>
        <authorList>
            <person name="Callol A."/>
            <person name="Pajuelo D."/>
            <person name="Ebbesson L."/>
            <person name="Teles M."/>
            <person name="MacKenzie S."/>
            <person name="Amaro C."/>
        </authorList>
    </citation>
    <scope>NUCLEOTIDE SEQUENCE</scope>
</reference>